<name>A0ABS3CJA6_9BACT</name>
<sequence length="84" mass="9535">MSPRLFLVWSQLGHCYNPSIMEQTLIFSGLTYLPGPVFWKMDLSALFYVGSHCSIPIGAYYKLPEELGITAVDRLYPLKPKKPV</sequence>
<protein>
    <submittedName>
        <fullName evidence="1">Uncharacterized protein</fullName>
    </submittedName>
</protein>
<proteinExistence type="predicted"/>
<evidence type="ECO:0000313" key="2">
    <source>
        <dbReference type="Proteomes" id="UP000664480"/>
    </source>
</evidence>
<accession>A0ABS3CJA6</accession>
<dbReference type="RefSeq" id="WP_206586884.1">
    <property type="nucleotide sequence ID" value="NZ_JAFKCU010000002.1"/>
</dbReference>
<evidence type="ECO:0000313" key="1">
    <source>
        <dbReference type="EMBL" id="MBN7816256.1"/>
    </source>
</evidence>
<gene>
    <name evidence="1" type="ORF">J0A69_12480</name>
</gene>
<dbReference type="EMBL" id="JAFKCU010000002">
    <property type="protein sequence ID" value="MBN7816256.1"/>
    <property type="molecule type" value="Genomic_DNA"/>
</dbReference>
<dbReference type="Proteomes" id="UP000664480">
    <property type="component" value="Unassembled WGS sequence"/>
</dbReference>
<keyword evidence="2" id="KW-1185">Reference proteome</keyword>
<reference evidence="1 2" key="1">
    <citation type="submission" date="2021-03" db="EMBL/GenBank/DDBJ databases">
        <title>novel species isolated from a fishpond in China.</title>
        <authorList>
            <person name="Lu H."/>
            <person name="Cai Z."/>
        </authorList>
    </citation>
    <scope>NUCLEOTIDE SEQUENCE [LARGE SCALE GENOMIC DNA]</scope>
    <source>
        <strain evidence="1 2">YJ13C</strain>
    </source>
</reference>
<organism evidence="1 2">
    <name type="scientific">Algoriphagus pacificus</name>
    <dbReference type="NCBI Taxonomy" id="2811234"/>
    <lineage>
        <taxon>Bacteria</taxon>
        <taxon>Pseudomonadati</taxon>
        <taxon>Bacteroidota</taxon>
        <taxon>Cytophagia</taxon>
        <taxon>Cytophagales</taxon>
        <taxon>Cyclobacteriaceae</taxon>
        <taxon>Algoriphagus</taxon>
    </lineage>
</organism>
<comment type="caution">
    <text evidence="1">The sequence shown here is derived from an EMBL/GenBank/DDBJ whole genome shotgun (WGS) entry which is preliminary data.</text>
</comment>